<name>A0A6P8B3V9_PYRGI</name>
<keyword evidence="1" id="KW-1185">Reference proteome</keyword>
<gene>
    <name evidence="2" type="ORF">PgNI_06665</name>
</gene>
<reference evidence="1 2" key="1">
    <citation type="journal article" date="2019" name="Mol. Biol. Evol.">
        <title>Blast fungal genomes show frequent chromosomal changes, gene gains and losses, and effector gene turnover.</title>
        <authorList>
            <person name="Gomez Luciano L.B."/>
            <person name="Jason Tsai I."/>
            <person name="Chuma I."/>
            <person name="Tosa Y."/>
            <person name="Chen Y.H."/>
            <person name="Li J.Y."/>
            <person name="Li M.Y."/>
            <person name="Jade Lu M.Y."/>
            <person name="Nakayashiki H."/>
            <person name="Li W.H."/>
        </authorList>
    </citation>
    <scope>NUCLEOTIDE SEQUENCE [LARGE SCALE GENOMIC DNA]</scope>
    <source>
        <strain evidence="1 2">NI907</strain>
    </source>
</reference>
<dbReference type="GeneID" id="41961595"/>
<reference evidence="2" key="3">
    <citation type="submission" date="2025-08" db="UniProtKB">
        <authorList>
            <consortium name="RefSeq"/>
        </authorList>
    </citation>
    <scope>IDENTIFICATION</scope>
    <source>
        <strain evidence="2">NI907</strain>
    </source>
</reference>
<sequence length="69" mass="7790">MRLFRKRILSTETNPFSPSLIYCSPDCGVNNGNNHEPTQALARFLVEAFDRSRWTLMTSKISTTPGNLS</sequence>
<dbReference type="Proteomes" id="UP000515153">
    <property type="component" value="Chromosome I"/>
</dbReference>
<dbReference type="RefSeq" id="XP_030981882.1">
    <property type="nucleotide sequence ID" value="XM_031126686.1"/>
</dbReference>
<accession>A0A6P8B3V9</accession>
<dbReference type="AlphaFoldDB" id="A0A6P8B3V9"/>
<evidence type="ECO:0000313" key="1">
    <source>
        <dbReference type="Proteomes" id="UP000515153"/>
    </source>
</evidence>
<proteinExistence type="predicted"/>
<protein>
    <submittedName>
        <fullName evidence="2">Uncharacterized protein</fullName>
    </submittedName>
</protein>
<dbReference type="KEGG" id="pgri:PgNI_06665"/>
<organism evidence="1 2">
    <name type="scientific">Pyricularia grisea</name>
    <name type="common">Crabgrass-specific blast fungus</name>
    <name type="synonym">Magnaporthe grisea</name>
    <dbReference type="NCBI Taxonomy" id="148305"/>
    <lineage>
        <taxon>Eukaryota</taxon>
        <taxon>Fungi</taxon>
        <taxon>Dikarya</taxon>
        <taxon>Ascomycota</taxon>
        <taxon>Pezizomycotina</taxon>
        <taxon>Sordariomycetes</taxon>
        <taxon>Sordariomycetidae</taxon>
        <taxon>Magnaporthales</taxon>
        <taxon>Pyriculariaceae</taxon>
        <taxon>Pyricularia</taxon>
    </lineage>
</organism>
<reference evidence="2" key="2">
    <citation type="submission" date="2019-10" db="EMBL/GenBank/DDBJ databases">
        <authorList>
            <consortium name="NCBI Genome Project"/>
        </authorList>
    </citation>
    <scope>NUCLEOTIDE SEQUENCE</scope>
    <source>
        <strain evidence="2">NI907</strain>
    </source>
</reference>
<evidence type="ECO:0000313" key="2">
    <source>
        <dbReference type="RefSeq" id="XP_030981882.1"/>
    </source>
</evidence>